<keyword evidence="7" id="KW-0560">Oxidoreductase</keyword>
<dbReference type="CDD" id="cd02803">
    <property type="entry name" value="OYE_like_FMN_family"/>
    <property type="match status" value="1"/>
</dbReference>
<evidence type="ECO:0000259" key="10">
    <source>
        <dbReference type="Pfam" id="PF00724"/>
    </source>
</evidence>
<dbReference type="SUPFAM" id="SSF51395">
    <property type="entry name" value="FMN-linked oxidoreductases"/>
    <property type="match status" value="1"/>
</dbReference>
<evidence type="ECO:0000256" key="2">
    <source>
        <dbReference type="ARBA" id="ARBA00001966"/>
    </source>
</evidence>
<evidence type="ECO:0008006" key="14">
    <source>
        <dbReference type="Google" id="ProtNLM"/>
    </source>
</evidence>
<comment type="caution">
    <text evidence="12">The sequence shown here is derived from an EMBL/GenBank/DDBJ whole genome shotgun (WGS) entry which is preliminary data.</text>
</comment>
<dbReference type="RefSeq" id="WP_002568781.1">
    <property type="nucleotide sequence ID" value="NZ_DS480725.1"/>
</dbReference>
<dbReference type="HOGENOM" id="CLU_012153_1_2_9"/>
<evidence type="ECO:0000256" key="7">
    <source>
        <dbReference type="ARBA" id="ARBA00023002"/>
    </source>
</evidence>
<dbReference type="GO" id="GO:0046872">
    <property type="term" value="F:metal ion binding"/>
    <property type="evidence" value="ECO:0007669"/>
    <property type="project" value="UniProtKB-KW"/>
</dbReference>
<dbReference type="Proteomes" id="UP000005396">
    <property type="component" value="Unassembled WGS sequence"/>
</dbReference>
<dbReference type="EMBL" id="ABCC02000076">
    <property type="protein sequence ID" value="EDP12542.1"/>
    <property type="molecule type" value="Genomic_DNA"/>
</dbReference>
<evidence type="ECO:0000256" key="1">
    <source>
        <dbReference type="ARBA" id="ARBA00001917"/>
    </source>
</evidence>
<dbReference type="PRINTS" id="PR00469">
    <property type="entry name" value="PNDRDTASEII"/>
</dbReference>
<dbReference type="eggNOG" id="COG1902">
    <property type="taxonomic scope" value="Bacteria"/>
</dbReference>
<dbReference type="GO" id="GO:0016491">
    <property type="term" value="F:oxidoreductase activity"/>
    <property type="evidence" value="ECO:0007669"/>
    <property type="project" value="UniProtKB-KW"/>
</dbReference>
<feature type="domain" description="FAD/NAD(P)-binding" evidence="11">
    <location>
        <begin position="376"/>
        <end position="602"/>
    </location>
</feature>
<accession>A8S5R8</accession>
<name>A8S5R8_ENTBW</name>
<dbReference type="PANTHER" id="PTHR42917">
    <property type="entry name" value="2,4-DIENOYL-COA REDUCTASE"/>
    <property type="match status" value="1"/>
</dbReference>
<dbReference type="SUPFAM" id="SSF51905">
    <property type="entry name" value="FAD/NAD(P)-binding domain"/>
    <property type="match status" value="1"/>
</dbReference>
<dbReference type="GO" id="GO:0051536">
    <property type="term" value="F:iron-sulfur cluster binding"/>
    <property type="evidence" value="ECO:0007669"/>
    <property type="project" value="UniProtKB-KW"/>
</dbReference>
<dbReference type="eggNOG" id="COG0446">
    <property type="taxonomic scope" value="Bacteria"/>
</dbReference>
<reference evidence="12 13" key="2">
    <citation type="submission" date="2007-09" db="EMBL/GenBank/DDBJ databases">
        <title>Draft genome sequence of Clostridium bolteae (ATCC BAA-613).</title>
        <authorList>
            <person name="Sudarsanam P."/>
            <person name="Ley R."/>
            <person name="Guruge J."/>
            <person name="Turnbaugh P.J."/>
            <person name="Mahowald M."/>
            <person name="Liep D."/>
            <person name="Gordon J."/>
        </authorList>
    </citation>
    <scope>NUCLEOTIDE SEQUENCE [LARGE SCALE GENOMIC DNA]</scope>
    <source>
        <strain evidence="13">ATCC BAA-613 / DSM 15670 / CCUG 46953 / JCM 12243 / WAL 16351</strain>
    </source>
</reference>
<evidence type="ECO:0000259" key="11">
    <source>
        <dbReference type="Pfam" id="PF07992"/>
    </source>
</evidence>
<organism evidence="12 13">
    <name type="scientific">Enterocloster bolteae (strain ATCC BAA-613 / DSM 15670 / CCUG 46953 / JCM 12243 / WAL 16351)</name>
    <name type="common">Clostridium bolteae</name>
    <dbReference type="NCBI Taxonomy" id="411902"/>
    <lineage>
        <taxon>Bacteria</taxon>
        <taxon>Bacillati</taxon>
        <taxon>Bacillota</taxon>
        <taxon>Clostridia</taxon>
        <taxon>Lachnospirales</taxon>
        <taxon>Lachnospiraceae</taxon>
        <taxon>Enterocloster</taxon>
    </lineage>
</organism>
<comment type="cofactor">
    <cofactor evidence="1">
        <name>FMN</name>
        <dbReference type="ChEBI" id="CHEBI:58210"/>
    </cofactor>
</comment>
<keyword evidence="5" id="KW-0288">FMN</keyword>
<dbReference type="PANTHER" id="PTHR42917:SF2">
    <property type="entry name" value="2,4-DIENOYL-COA REDUCTASE [(2E)-ENOYL-COA-PRODUCING]"/>
    <property type="match status" value="1"/>
</dbReference>
<gene>
    <name evidence="12" type="ORF">CLOBOL_07296</name>
</gene>
<keyword evidence="8" id="KW-0408">Iron</keyword>
<evidence type="ECO:0000313" key="13">
    <source>
        <dbReference type="Proteomes" id="UP000005396"/>
    </source>
</evidence>
<dbReference type="AlphaFoldDB" id="A8S5R8"/>
<dbReference type="GO" id="GO:0010181">
    <property type="term" value="F:FMN binding"/>
    <property type="evidence" value="ECO:0007669"/>
    <property type="project" value="InterPro"/>
</dbReference>
<evidence type="ECO:0000256" key="3">
    <source>
        <dbReference type="ARBA" id="ARBA00011048"/>
    </source>
</evidence>
<evidence type="ECO:0000256" key="4">
    <source>
        <dbReference type="ARBA" id="ARBA00022630"/>
    </source>
</evidence>
<dbReference type="PRINTS" id="PR00368">
    <property type="entry name" value="FADPNR"/>
</dbReference>
<proteinExistence type="inferred from homology"/>
<dbReference type="Gene3D" id="3.20.20.70">
    <property type="entry name" value="Aldolase class I"/>
    <property type="match status" value="1"/>
</dbReference>
<keyword evidence="9" id="KW-0411">Iron-sulfur</keyword>
<keyword evidence="6" id="KW-0479">Metal-binding</keyword>
<evidence type="ECO:0000256" key="9">
    <source>
        <dbReference type="ARBA" id="ARBA00023014"/>
    </source>
</evidence>
<dbReference type="InterPro" id="IPR001155">
    <property type="entry name" value="OxRdtase_FMN_N"/>
</dbReference>
<evidence type="ECO:0000256" key="8">
    <source>
        <dbReference type="ARBA" id="ARBA00023004"/>
    </source>
</evidence>
<dbReference type="Pfam" id="PF07992">
    <property type="entry name" value="Pyr_redox_2"/>
    <property type="match status" value="1"/>
</dbReference>
<comment type="similarity">
    <text evidence="3">In the N-terminal section; belongs to the NADH:flavin oxidoreductase/NADH oxidase family.</text>
</comment>
<protein>
    <recommendedName>
        <fullName evidence="14">NADH oxidase</fullName>
    </recommendedName>
</protein>
<sequence>MKYKKLLSPGKIGSLELKNRAIMAPMSAALGNPDGTVSDPLIAYLTARANGGVGMIITEYCFVTEDGRSSDHQISITDDDKIPGLKKLVDAVHAHGAKICLQLQHGGRRSMVRVMAPSAIMKQTDRVTPYEMTTQDVHDLIHAFIAAAVRAKKAGFDMVEVHCSHGYLLNDFVSPSANRRTDEFGGGITGRAKVPVMIIEGIKKVCGEDYPVSVRLNGDDMVSDGNLGRDSAALAMLMEEAGADLLDVSGGMNGVGYGIAPAAVKTGYNTDPAEEIRRVVSIPVAVAGRINEPEYAESLLRKGDVEFITLGRALFADPEFVNKAAQGKEEEICPCVGCLQRCYGSYGHGGQFRGCMVNPFSMRETVLKIKPAETKKKVVVVGAGIAGMEAAWTAAARGHAVELFEQGTYPGGQFRIAAIPPHKQMLARACVYYSNMCKKYGVHMHYNTKADRELIESCNPDVVVVATGGNPLVPGIPGLRESGYIANREILLGRIAPGNKSLILGGGLQGAETADFMAEHGYEVTVVEMRNGIAVDDHPATQKLLLERLASNHVGLITSATVKTVYPDGVDYEKDGEIIGLRGFDSIILAFGTRPEHTLAEELEGMDAEVVTVGDAAKAGNAVEAIYRGAVLGTTI</sequence>
<dbReference type="Gene3D" id="3.40.50.720">
    <property type="entry name" value="NAD(P)-binding Rossmann-like Domain"/>
    <property type="match status" value="1"/>
</dbReference>
<feature type="domain" description="NADH:flavin oxidoreductase/NADH oxidase N-terminal" evidence="10">
    <location>
        <begin position="5"/>
        <end position="330"/>
    </location>
</feature>
<evidence type="ECO:0000313" key="12">
    <source>
        <dbReference type="EMBL" id="EDP12542.1"/>
    </source>
</evidence>
<reference evidence="12 13" key="1">
    <citation type="submission" date="2007-08" db="EMBL/GenBank/DDBJ databases">
        <authorList>
            <person name="Fulton L."/>
            <person name="Clifton S."/>
            <person name="Fulton B."/>
            <person name="Xu J."/>
            <person name="Minx P."/>
            <person name="Pepin K.H."/>
            <person name="Johnson M."/>
            <person name="Thiruvilangam P."/>
            <person name="Bhonagiri V."/>
            <person name="Nash W.E."/>
            <person name="Mardis E.R."/>
            <person name="Wilson R.K."/>
        </authorList>
    </citation>
    <scope>NUCLEOTIDE SEQUENCE [LARGE SCALE GENOMIC DNA]</scope>
    <source>
        <strain evidence="13">ATCC BAA-613 / DSM 15670 / CCUG 46953 / JCM 12243 / WAL 16351</strain>
    </source>
</reference>
<evidence type="ECO:0000256" key="6">
    <source>
        <dbReference type="ARBA" id="ARBA00022723"/>
    </source>
</evidence>
<dbReference type="InterPro" id="IPR023753">
    <property type="entry name" value="FAD/NAD-binding_dom"/>
</dbReference>
<dbReference type="PaxDb" id="411902-CLOBOL_07296"/>
<dbReference type="InterPro" id="IPR051793">
    <property type="entry name" value="NADH:flavin_oxidoreductase"/>
</dbReference>
<dbReference type="Gene3D" id="3.50.50.60">
    <property type="entry name" value="FAD/NAD(P)-binding domain"/>
    <property type="match status" value="1"/>
</dbReference>
<comment type="cofactor">
    <cofactor evidence="2">
        <name>[4Fe-4S] cluster</name>
        <dbReference type="ChEBI" id="CHEBI:49883"/>
    </cofactor>
</comment>
<dbReference type="Pfam" id="PF00724">
    <property type="entry name" value="Oxidored_FMN"/>
    <property type="match status" value="1"/>
</dbReference>
<dbReference type="InterPro" id="IPR013785">
    <property type="entry name" value="Aldolase_TIM"/>
</dbReference>
<dbReference type="InterPro" id="IPR036188">
    <property type="entry name" value="FAD/NAD-bd_sf"/>
</dbReference>
<keyword evidence="4" id="KW-0285">Flavoprotein</keyword>
<evidence type="ECO:0000256" key="5">
    <source>
        <dbReference type="ARBA" id="ARBA00022643"/>
    </source>
</evidence>